<protein>
    <recommendedName>
        <fullName evidence="13">Coatomer subunit beta'</fullName>
    </recommendedName>
</protein>
<name>A0AAD7QV12_9ASCO</name>
<dbReference type="InterPro" id="IPR050844">
    <property type="entry name" value="Coatomer_complex_subunit"/>
</dbReference>
<organism evidence="18 19">
    <name type="scientific">Lipomyces tetrasporus</name>
    <dbReference type="NCBI Taxonomy" id="54092"/>
    <lineage>
        <taxon>Eukaryota</taxon>
        <taxon>Fungi</taxon>
        <taxon>Dikarya</taxon>
        <taxon>Ascomycota</taxon>
        <taxon>Saccharomycotina</taxon>
        <taxon>Lipomycetes</taxon>
        <taxon>Lipomycetales</taxon>
        <taxon>Lipomycetaceae</taxon>
        <taxon>Lipomyces</taxon>
    </lineage>
</organism>
<dbReference type="PIRSF" id="PIRSF005567">
    <property type="entry name" value="Coatomer_beta'_subunit"/>
    <property type="match status" value="1"/>
</dbReference>
<dbReference type="InterPro" id="IPR001680">
    <property type="entry name" value="WD40_rpt"/>
</dbReference>
<evidence type="ECO:0000259" key="17">
    <source>
        <dbReference type="Pfam" id="PF23953"/>
    </source>
</evidence>
<dbReference type="PANTHER" id="PTHR19876">
    <property type="entry name" value="COATOMER"/>
    <property type="match status" value="1"/>
</dbReference>
<evidence type="ECO:0000313" key="18">
    <source>
        <dbReference type="EMBL" id="KAJ8101716.1"/>
    </source>
</evidence>
<evidence type="ECO:0000256" key="4">
    <source>
        <dbReference type="ARBA" id="ARBA00022490"/>
    </source>
</evidence>
<dbReference type="EMBL" id="JARPMG010000003">
    <property type="protein sequence ID" value="KAJ8101716.1"/>
    <property type="molecule type" value="Genomic_DNA"/>
</dbReference>
<reference evidence="18" key="1">
    <citation type="submission" date="2023-03" db="EMBL/GenBank/DDBJ databases">
        <title>Near-Complete genome sequence of Lipomyces tetrasporous NRRL Y-64009, an oleaginous yeast capable of growing on lignocellulosic hydrolysates.</title>
        <authorList>
            <consortium name="Lawrence Berkeley National Laboratory"/>
            <person name="Jagtap S.S."/>
            <person name="Liu J.-J."/>
            <person name="Walukiewicz H.E."/>
            <person name="Pangilinan J."/>
            <person name="Lipzen A."/>
            <person name="Ahrendt S."/>
            <person name="Koriabine M."/>
            <person name="Cobaugh K."/>
            <person name="Salamov A."/>
            <person name="Yoshinaga Y."/>
            <person name="Ng V."/>
            <person name="Daum C."/>
            <person name="Grigoriev I.V."/>
            <person name="Slininger P.J."/>
            <person name="Dien B.S."/>
            <person name="Jin Y.-S."/>
            <person name="Rao C.V."/>
        </authorList>
    </citation>
    <scope>NUCLEOTIDE SEQUENCE</scope>
    <source>
        <strain evidence="18">NRRL Y-64009</strain>
    </source>
</reference>
<dbReference type="InterPro" id="IPR019775">
    <property type="entry name" value="WD40_repeat_CS"/>
</dbReference>
<dbReference type="PROSITE" id="PS50082">
    <property type="entry name" value="WD_REPEATS_2"/>
    <property type="match status" value="4"/>
</dbReference>
<feature type="compositionally biased region" description="Acidic residues" evidence="15">
    <location>
        <begin position="768"/>
        <end position="803"/>
    </location>
</feature>
<evidence type="ECO:0000256" key="9">
    <source>
        <dbReference type="ARBA" id="ARBA00023034"/>
    </source>
</evidence>
<feature type="domain" description="COPA/B TPR" evidence="17">
    <location>
        <begin position="593"/>
        <end position="767"/>
    </location>
</feature>
<dbReference type="CDD" id="cd22947">
    <property type="entry name" value="Coatomer_WDAD_beta-like"/>
    <property type="match status" value="1"/>
</dbReference>
<evidence type="ECO:0000256" key="14">
    <source>
        <dbReference type="PROSITE-ProRule" id="PRU00221"/>
    </source>
</evidence>
<proteinExistence type="inferred from homology"/>
<evidence type="ECO:0000256" key="11">
    <source>
        <dbReference type="ARBA" id="ARBA00023329"/>
    </source>
</evidence>
<dbReference type="AlphaFoldDB" id="A0AAD7QV12"/>
<evidence type="ECO:0000256" key="12">
    <source>
        <dbReference type="ARBA" id="ARBA00025536"/>
    </source>
</evidence>
<dbReference type="SMART" id="SM00320">
    <property type="entry name" value="WD40"/>
    <property type="match status" value="6"/>
</dbReference>
<evidence type="ECO:0000256" key="6">
    <source>
        <dbReference type="ARBA" id="ARBA00022737"/>
    </source>
</evidence>
<accession>A0AAD7QV12</accession>
<dbReference type="FunFam" id="1.25.40.470:FF:000001">
    <property type="entry name" value="Coatomer subunit beta"/>
    <property type="match status" value="1"/>
</dbReference>
<comment type="subcellular location">
    <subcellularLocation>
        <location evidence="1 13">Cytoplasmic vesicle</location>
        <location evidence="1 13">COPI-coated vesicle membrane</location>
        <topology evidence="1 13">Peripheral membrane protein</topology>
        <orientation evidence="1 13">Cytoplasmic side</orientation>
    </subcellularLocation>
    <subcellularLocation>
        <location evidence="13">Golgi apparatus membrane</location>
        <topology evidence="13">Peripheral membrane protein</topology>
        <orientation evidence="13">Cytoplasmic side</orientation>
    </subcellularLocation>
    <text evidence="13">The coatomer is cytoplasmic or polymerized on the cytoplasmic side of the Golgi, as well as on the vesicles/buds originating from it.</text>
</comment>
<keyword evidence="11 13" id="KW-0968">Cytoplasmic vesicle</keyword>
<dbReference type="InterPro" id="IPR036322">
    <property type="entry name" value="WD40_repeat_dom_sf"/>
</dbReference>
<dbReference type="GO" id="GO:0000139">
    <property type="term" value="C:Golgi membrane"/>
    <property type="evidence" value="ECO:0007669"/>
    <property type="project" value="UniProtKB-SubCell"/>
</dbReference>
<comment type="similarity">
    <text evidence="2 13">Belongs to the WD repeat COPB2 family.</text>
</comment>
<keyword evidence="10 13" id="KW-0472">Membrane</keyword>
<dbReference type="PRINTS" id="PR00320">
    <property type="entry name" value="GPROTEINBRPT"/>
</dbReference>
<keyword evidence="7 13" id="KW-0931">ER-Golgi transport</keyword>
<comment type="subunit">
    <text evidence="13">Oligomeric complex that consists of at least the alpha, beta, beta', gamma, delta, epsilon and zeta subunits.</text>
</comment>
<keyword evidence="4 13" id="KW-0963">Cytoplasm</keyword>
<evidence type="ECO:0000256" key="8">
    <source>
        <dbReference type="ARBA" id="ARBA00022927"/>
    </source>
</evidence>
<dbReference type="InterPro" id="IPR006692">
    <property type="entry name" value="Beta-prop_COPA/B_2nd"/>
</dbReference>
<dbReference type="GO" id="GO:0006886">
    <property type="term" value="P:intracellular protein transport"/>
    <property type="evidence" value="ECO:0007669"/>
    <property type="project" value="UniProtKB-UniRule"/>
</dbReference>
<evidence type="ECO:0000256" key="1">
    <source>
        <dbReference type="ARBA" id="ARBA00004347"/>
    </source>
</evidence>
<dbReference type="CDD" id="cd00200">
    <property type="entry name" value="WD40"/>
    <property type="match status" value="1"/>
</dbReference>
<evidence type="ECO:0000256" key="10">
    <source>
        <dbReference type="ARBA" id="ARBA00023136"/>
    </source>
</evidence>
<feature type="repeat" description="WD" evidence="14">
    <location>
        <begin position="93"/>
        <end position="125"/>
    </location>
</feature>
<feature type="repeat" description="WD" evidence="14">
    <location>
        <begin position="136"/>
        <end position="178"/>
    </location>
</feature>
<evidence type="ECO:0000256" key="2">
    <source>
        <dbReference type="ARBA" id="ARBA00010844"/>
    </source>
</evidence>
<dbReference type="SUPFAM" id="SSF50978">
    <property type="entry name" value="WD40 repeat-like"/>
    <property type="match status" value="2"/>
</dbReference>
<keyword evidence="3 13" id="KW-0813">Transport</keyword>
<dbReference type="InterPro" id="IPR056176">
    <property type="entry name" value="TPR_COPA_B"/>
</dbReference>
<dbReference type="InterPro" id="IPR015943">
    <property type="entry name" value="WD40/YVTN_repeat-like_dom_sf"/>
</dbReference>
<evidence type="ECO:0000259" key="16">
    <source>
        <dbReference type="Pfam" id="PF04053"/>
    </source>
</evidence>
<keyword evidence="19" id="KW-1185">Reference proteome</keyword>
<dbReference type="GO" id="GO:0006890">
    <property type="term" value="P:retrograde vesicle-mediated transport, Golgi to endoplasmic reticulum"/>
    <property type="evidence" value="ECO:0007669"/>
    <property type="project" value="TreeGrafter"/>
</dbReference>
<dbReference type="GeneID" id="80882095"/>
<gene>
    <name evidence="18" type="ORF">POJ06DRAFT_247688</name>
</gene>
<dbReference type="Gene3D" id="2.130.10.10">
    <property type="entry name" value="YVTN repeat-like/Quinoprotein amine dehydrogenase"/>
    <property type="match status" value="1"/>
</dbReference>
<dbReference type="FunFam" id="2.130.10.10:FF:000016">
    <property type="entry name" value="Coatomer alpha subunit, putative"/>
    <property type="match status" value="1"/>
</dbReference>
<dbReference type="Gene3D" id="1.25.40.470">
    <property type="match status" value="1"/>
</dbReference>
<dbReference type="GO" id="GO:0005198">
    <property type="term" value="F:structural molecule activity"/>
    <property type="evidence" value="ECO:0007669"/>
    <property type="project" value="UniProtKB-UniRule"/>
</dbReference>
<dbReference type="PROSITE" id="PS50294">
    <property type="entry name" value="WD_REPEATS_REGION"/>
    <property type="match status" value="3"/>
</dbReference>
<keyword evidence="8 13" id="KW-0653">Protein transport</keyword>
<dbReference type="Pfam" id="PF04053">
    <property type="entry name" value="B-prop_COPA_B_2nd"/>
    <property type="match status" value="1"/>
</dbReference>
<dbReference type="GO" id="GO:0006888">
    <property type="term" value="P:endoplasmic reticulum to Golgi vesicle-mediated transport"/>
    <property type="evidence" value="ECO:0007669"/>
    <property type="project" value="TreeGrafter"/>
</dbReference>
<evidence type="ECO:0000313" key="19">
    <source>
        <dbReference type="Proteomes" id="UP001217417"/>
    </source>
</evidence>
<evidence type="ECO:0000256" key="5">
    <source>
        <dbReference type="ARBA" id="ARBA00022574"/>
    </source>
</evidence>
<feature type="region of interest" description="Disordered" evidence="15">
    <location>
        <begin position="765"/>
        <end position="803"/>
    </location>
</feature>
<sequence>MRLDIKRQLLARSDRVKGIDFHPTEPWILATLYSGHVQIWSYETQAIVKTFDVTEVPVRAGRFIARKNWFVVGSDDFQVRVYNYNTSEKVAQFEAHPDYIRAIAVHPTQSFLLTASDDMTIKLWNWDKDWRCIQVFEGHNHYVMSLAINPKDTNTFASACLDRTVKIWSLGSPTPNFTMEAHDTKGVNFVDYYPLADKPYIITTSDDKTVKIWDYQTKSCIATLEGHTSNVSFAVFHPELPVIISGSEDSTVKVWNASTYKLEQTTNYGLERAWCVSYRKGTNAIAVGFDEGSVVMRMGREEPAISMDASGKVIWTKHAEACSSVIKGSDNTKDGEVIPLPQKDLGSVEIYPTQLIHSPNGRFVAVCGDGEYIIFTALAWRNKSFGPGLQFVWAQDSNMYAVQESSTAIKVYKNFKEMSTGHIQFNYNAEGIFGGTLLGVKGGDWVGLYDWDTGLLVRRIDVVPNDIYWSDSGELVALACDDSFYVLKYSKDAYVAAVQDDRVDEDEGVEEAFEVVTDINETVRTGRWVGDCFIYTTSTNRLNYLVGEQTYTVSHFDQAMYLLGYIPRDGRVYLADKDSNVISYAVSLAVLEYQTVVLRGDMEHAESLLEQIPTSERTRIARFLEGQGYKELALEISTDPDHKFELALALGNLEVAQEIAEADSTDHKWKTLGDMALQSWDVALAEKCFFAVSDLGSLLLIYTSTNNEKGLREIAKKAISSGVHNVAFTALWTVGDVAACADLLESTNRGPEAALFSLTYTKKPVETIEGEEEPEVSEEPAEDVEDVEEEAEELNDDGVTLEE</sequence>
<keyword evidence="5 14" id="KW-0853">WD repeat</keyword>
<dbReference type="Pfam" id="PF00400">
    <property type="entry name" value="WD40"/>
    <property type="match status" value="5"/>
</dbReference>
<feature type="domain" description="COPA/B second beta-propeller" evidence="16">
    <location>
        <begin position="323"/>
        <end position="576"/>
    </location>
</feature>
<keyword evidence="9 13" id="KW-0333">Golgi apparatus</keyword>
<dbReference type="RefSeq" id="XP_056045166.1">
    <property type="nucleotide sequence ID" value="XM_056186929.1"/>
</dbReference>
<keyword evidence="6" id="KW-0677">Repeat</keyword>
<evidence type="ECO:0000256" key="13">
    <source>
        <dbReference type="PIRNR" id="PIRNR005567"/>
    </source>
</evidence>
<dbReference type="GO" id="GO:0006891">
    <property type="term" value="P:intra-Golgi vesicle-mediated transport"/>
    <property type="evidence" value="ECO:0007669"/>
    <property type="project" value="TreeGrafter"/>
</dbReference>
<evidence type="ECO:0000256" key="3">
    <source>
        <dbReference type="ARBA" id="ARBA00022448"/>
    </source>
</evidence>
<dbReference type="InterPro" id="IPR020472">
    <property type="entry name" value="WD40_PAC1"/>
</dbReference>
<dbReference type="PANTHER" id="PTHR19876:SF2">
    <property type="entry name" value="COATOMER SUBUNIT BETA"/>
    <property type="match status" value="1"/>
</dbReference>
<dbReference type="InterPro" id="IPR016453">
    <property type="entry name" value="COPB2"/>
</dbReference>
<evidence type="ECO:0000256" key="15">
    <source>
        <dbReference type="SAM" id="MobiDB-lite"/>
    </source>
</evidence>
<dbReference type="PROSITE" id="PS00678">
    <property type="entry name" value="WD_REPEATS_1"/>
    <property type="match status" value="1"/>
</dbReference>
<dbReference type="Pfam" id="PF23953">
    <property type="entry name" value="TPR_COPA_B"/>
    <property type="match status" value="1"/>
</dbReference>
<comment type="caution">
    <text evidence="18">The sequence shown here is derived from an EMBL/GenBank/DDBJ whole genome shotgun (WGS) entry which is preliminary data.</text>
</comment>
<feature type="repeat" description="WD" evidence="14">
    <location>
        <begin position="224"/>
        <end position="265"/>
    </location>
</feature>
<dbReference type="GO" id="GO:0030126">
    <property type="term" value="C:COPI vesicle coat"/>
    <property type="evidence" value="ECO:0007669"/>
    <property type="project" value="TreeGrafter"/>
</dbReference>
<feature type="repeat" description="WD" evidence="14">
    <location>
        <begin position="197"/>
        <end position="223"/>
    </location>
</feature>
<comment type="function">
    <text evidence="12 13">The coatomer is a cytosolic protein complex that binds to dilysine motifs and reversibly associates with Golgi non-clathrin-coated vesicles, which further mediate biosynthetic protein transport from the ER, via the Golgi up to the trans Golgi network. Coatomer complex is required for budding from Golgi membranes, and is essential for the retrograde Golgi-to-ER transport of dilysine-tagged proteins.</text>
</comment>
<dbReference type="Proteomes" id="UP001217417">
    <property type="component" value="Unassembled WGS sequence"/>
</dbReference>
<evidence type="ECO:0000256" key="7">
    <source>
        <dbReference type="ARBA" id="ARBA00022892"/>
    </source>
</evidence>